<comment type="caution">
    <text evidence="2">The sequence shown here is derived from an EMBL/GenBank/DDBJ whole genome shotgun (WGS) entry which is preliminary data.</text>
</comment>
<feature type="compositionally biased region" description="Polar residues" evidence="1">
    <location>
        <begin position="137"/>
        <end position="156"/>
    </location>
</feature>
<proteinExistence type="predicted"/>
<sequence>MKARLDEHQICYKSRDRKAHISELYDAMQEHQIMMASQRARKSIQHITPPHNSFNNDSKQEALPIQLQCPHDLSKAPRNPSTDEPSYSLRGGPVSSLLLPILPPLLFSEGALPKNSYYQPFSPMESITFDNPELQKSPPTQSVPFTGSSSLKLTSPHTHKARNISNFQQNDDYHREPMSIDNNP</sequence>
<feature type="region of interest" description="Disordered" evidence="1">
    <location>
        <begin position="71"/>
        <end position="90"/>
    </location>
</feature>
<reference evidence="2" key="1">
    <citation type="submission" date="2021-03" db="EMBL/GenBank/DDBJ databases">
        <title>Draft genome sequence of rust myrtle Austropuccinia psidii MF-1, a brazilian biotype.</title>
        <authorList>
            <person name="Quecine M.C."/>
            <person name="Pachon D.M.R."/>
            <person name="Bonatelli M.L."/>
            <person name="Correr F.H."/>
            <person name="Franceschini L.M."/>
            <person name="Leite T.F."/>
            <person name="Margarido G.R.A."/>
            <person name="Almeida C.A."/>
            <person name="Ferrarezi J.A."/>
            <person name="Labate C.A."/>
        </authorList>
    </citation>
    <scope>NUCLEOTIDE SEQUENCE</scope>
    <source>
        <strain evidence="2">MF-1</strain>
    </source>
</reference>
<organism evidence="2 3">
    <name type="scientific">Austropuccinia psidii MF-1</name>
    <dbReference type="NCBI Taxonomy" id="1389203"/>
    <lineage>
        <taxon>Eukaryota</taxon>
        <taxon>Fungi</taxon>
        <taxon>Dikarya</taxon>
        <taxon>Basidiomycota</taxon>
        <taxon>Pucciniomycotina</taxon>
        <taxon>Pucciniomycetes</taxon>
        <taxon>Pucciniales</taxon>
        <taxon>Sphaerophragmiaceae</taxon>
        <taxon>Austropuccinia</taxon>
    </lineage>
</organism>
<name>A0A9Q3PJ62_9BASI</name>
<accession>A0A9Q3PJ62</accession>
<dbReference type="OrthoDB" id="2507498at2759"/>
<dbReference type="AlphaFoldDB" id="A0A9Q3PJ62"/>
<dbReference type="EMBL" id="AVOT02072512">
    <property type="protein sequence ID" value="MBW0562417.1"/>
    <property type="molecule type" value="Genomic_DNA"/>
</dbReference>
<gene>
    <name evidence="2" type="ORF">O181_102132</name>
</gene>
<feature type="region of interest" description="Disordered" evidence="1">
    <location>
        <begin position="128"/>
        <end position="184"/>
    </location>
</feature>
<evidence type="ECO:0000256" key="1">
    <source>
        <dbReference type="SAM" id="MobiDB-lite"/>
    </source>
</evidence>
<evidence type="ECO:0000313" key="3">
    <source>
        <dbReference type="Proteomes" id="UP000765509"/>
    </source>
</evidence>
<dbReference type="Proteomes" id="UP000765509">
    <property type="component" value="Unassembled WGS sequence"/>
</dbReference>
<keyword evidence="3" id="KW-1185">Reference proteome</keyword>
<protein>
    <submittedName>
        <fullName evidence="2">Uncharacterized protein</fullName>
    </submittedName>
</protein>
<evidence type="ECO:0000313" key="2">
    <source>
        <dbReference type="EMBL" id="MBW0562417.1"/>
    </source>
</evidence>